<evidence type="ECO:0000256" key="11">
    <source>
        <dbReference type="RuleBase" id="RU003357"/>
    </source>
</evidence>
<dbReference type="GO" id="GO:0015344">
    <property type="term" value="F:siderophore uptake transmembrane transporter activity"/>
    <property type="evidence" value="ECO:0007669"/>
    <property type="project" value="TreeGrafter"/>
</dbReference>
<evidence type="ECO:0000259" key="14">
    <source>
        <dbReference type="Pfam" id="PF07715"/>
    </source>
</evidence>
<dbReference type="InterPro" id="IPR037066">
    <property type="entry name" value="Plug_dom_sf"/>
</dbReference>
<dbReference type="EMBL" id="FQWQ01000006">
    <property type="protein sequence ID" value="SHI00304.1"/>
    <property type="molecule type" value="Genomic_DNA"/>
</dbReference>
<evidence type="ECO:0000256" key="3">
    <source>
        <dbReference type="ARBA" id="ARBA00022452"/>
    </source>
</evidence>
<keyword evidence="7 10" id="KW-0472">Membrane</keyword>
<dbReference type="InterPro" id="IPR036942">
    <property type="entry name" value="Beta-barrel_TonB_sf"/>
</dbReference>
<comment type="similarity">
    <text evidence="10 11">Belongs to the TonB-dependent receptor family.</text>
</comment>
<feature type="domain" description="TonB-dependent receptor-like beta-barrel" evidence="13">
    <location>
        <begin position="344"/>
        <end position="710"/>
    </location>
</feature>
<keyword evidence="2 10" id="KW-0813">Transport</keyword>
<keyword evidence="8" id="KW-0675">Receptor</keyword>
<keyword evidence="6 11" id="KW-0798">TonB box</keyword>
<evidence type="ECO:0000256" key="9">
    <source>
        <dbReference type="ARBA" id="ARBA00023237"/>
    </source>
</evidence>
<keyword evidence="9 10" id="KW-0998">Cell outer membrane</keyword>
<keyword evidence="3 10" id="KW-1134">Transmembrane beta strand</keyword>
<evidence type="ECO:0000313" key="15">
    <source>
        <dbReference type="EMBL" id="SHI00304.1"/>
    </source>
</evidence>
<dbReference type="Gene3D" id="2.60.40.1120">
    <property type="entry name" value="Carboxypeptidase-like, regulatory domain"/>
    <property type="match status" value="1"/>
</dbReference>
<protein>
    <submittedName>
        <fullName evidence="15">Iron complex outermembrane recepter protein</fullName>
    </submittedName>
</protein>
<dbReference type="PROSITE" id="PS52016">
    <property type="entry name" value="TONB_DEPENDENT_REC_3"/>
    <property type="match status" value="1"/>
</dbReference>
<dbReference type="Pfam" id="PF13715">
    <property type="entry name" value="CarbopepD_reg_2"/>
    <property type="match status" value="1"/>
</dbReference>
<comment type="subcellular location">
    <subcellularLocation>
        <location evidence="1 10">Cell outer membrane</location>
        <topology evidence="1 10">Multi-pass membrane protein</topology>
    </subcellularLocation>
</comment>
<dbReference type="AlphaFoldDB" id="A0A1M5XL94"/>
<reference evidence="15 16" key="1">
    <citation type="submission" date="2016-11" db="EMBL/GenBank/DDBJ databases">
        <authorList>
            <person name="Jaros S."/>
            <person name="Januszkiewicz K."/>
            <person name="Wedrychowicz H."/>
        </authorList>
    </citation>
    <scope>NUCLEOTIDE SEQUENCE [LARGE SCALE GENOMIC DNA]</scope>
    <source>
        <strain evidence="15 16">DSM 24574</strain>
    </source>
</reference>
<sequence length="797" mass="89489">MTNSIRILIFLTALLPFQAKAQQPCDLVLSGTIASKQGEPLPGAAVFISGLEKGVATDADGHYHMAGLCAGKYTVTIKFLGYRDQQQSLNLKASQVLQIEMEEEDEVLEEVVIEDKFKTENETQSISVLSGKTLDEAKGRSFGEVLREMPGVNSIQTGPTIFKPVIHGVHSQRILILNNGIRHEGQQWGAEHAPEIDPFIASNIVVIKDAGAIKYGTDALGGVILVNPAPLPVDATLGGEWNMIANSNGRSGTASGMLQGGSKKWEGFGWRVQGTGKKGGDFHAPDYVLSNTGFNELNYSAAAGYHKKKNGIEAFYSHFKSNLGILRGSVVESVQDLENALEREPPQNTQDFTYQINNPRQEVSHDLFKLNGEHVEGKNTYRFQYGLQINKRKEFDVRRGNLNDIPSINLKLYTHTLDLEWLRVGTRTERSVGLNGMLQDNNNIYGTQRIPFIPNFTSTSAGAFIVEKFHAGAWTIDAGWRYDFKHYDVSGYDYKNAPYHSQLNFHSMTGTLGVNRRIGKYMQFVTSVGSAWRPPHVAELYSFGRHQSAGAVEYGLLLGGNEGVLDINKTDYKNENALKWVATWHYDRDKISVEASGYYNYIFNYIYLRPSGITQTFTGPTPYFNYRQTDASFLGADLSAFYWLYRSLKLTARASLLRATDEVNHDYLVFIPSNRYEVGLRYEKAQYKSWKNFYADLRLKYVAKQNRAPQYMSVEQIQALEDAGQPIPNFDFMPAPDGYFLCGFSTGISHAFGSSRMDLKVGVDNMLNTSYREYTNRMKYYADDLGRNFTVGVKYIF</sequence>
<feature type="domain" description="TonB-dependent receptor plug" evidence="14">
    <location>
        <begin position="120"/>
        <end position="223"/>
    </location>
</feature>
<dbReference type="Gene3D" id="2.40.170.20">
    <property type="entry name" value="TonB-dependent receptor, beta-barrel domain"/>
    <property type="match status" value="1"/>
</dbReference>
<keyword evidence="5 12" id="KW-0732">Signal</keyword>
<evidence type="ECO:0000256" key="5">
    <source>
        <dbReference type="ARBA" id="ARBA00022729"/>
    </source>
</evidence>
<dbReference type="GO" id="GO:0044718">
    <property type="term" value="P:siderophore transmembrane transport"/>
    <property type="evidence" value="ECO:0007669"/>
    <property type="project" value="TreeGrafter"/>
</dbReference>
<dbReference type="Gene3D" id="2.170.130.10">
    <property type="entry name" value="TonB-dependent receptor, plug domain"/>
    <property type="match status" value="1"/>
</dbReference>
<keyword evidence="4 10" id="KW-0812">Transmembrane</keyword>
<dbReference type="STRING" id="947013.SAMN04488109_6672"/>
<feature type="signal peptide" evidence="12">
    <location>
        <begin position="1"/>
        <end position="21"/>
    </location>
</feature>
<name>A0A1M5XL94_9BACT</name>
<dbReference type="InterPro" id="IPR000531">
    <property type="entry name" value="Beta-barrel_TonB"/>
</dbReference>
<keyword evidence="16" id="KW-1185">Reference proteome</keyword>
<proteinExistence type="inferred from homology"/>
<dbReference type="Proteomes" id="UP000184212">
    <property type="component" value="Unassembled WGS sequence"/>
</dbReference>
<evidence type="ECO:0000256" key="10">
    <source>
        <dbReference type="PROSITE-ProRule" id="PRU01360"/>
    </source>
</evidence>
<gene>
    <name evidence="15" type="ORF">SAMN04488109_6672</name>
</gene>
<dbReference type="InterPro" id="IPR012910">
    <property type="entry name" value="Plug_dom"/>
</dbReference>
<dbReference type="SUPFAM" id="SSF49464">
    <property type="entry name" value="Carboxypeptidase regulatory domain-like"/>
    <property type="match status" value="1"/>
</dbReference>
<evidence type="ECO:0000256" key="8">
    <source>
        <dbReference type="ARBA" id="ARBA00023170"/>
    </source>
</evidence>
<dbReference type="Pfam" id="PF00593">
    <property type="entry name" value="TonB_dep_Rec_b-barrel"/>
    <property type="match status" value="1"/>
</dbReference>
<dbReference type="InterPro" id="IPR008969">
    <property type="entry name" value="CarboxyPept-like_regulatory"/>
</dbReference>
<evidence type="ECO:0000259" key="13">
    <source>
        <dbReference type="Pfam" id="PF00593"/>
    </source>
</evidence>
<organism evidence="15 16">
    <name type="scientific">Chryseolinea serpens</name>
    <dbReference type="NCBI Taxonomy" id="947013"/>
    <lineage>
        <taxon>Bacteria</taxon>
        <taxon>Pseudomonadati</taxon>
        <taxon>Bacteroidota</taxon>
        <taxon>Cytophagia</taxon>
        <taxon>Cytophagales</taxon>
        <taxon>Fulvivirgaceae</taxon>
        <taxon>Chryseolinea</taxon>
    </lineage>
</organism>
<evidence type="ECO:0000256" key="6">
    <source>
        <dbReference type="ARBA" id="ARBA00023077"/>
    </source>
</evidence>
<evidence type="ECO:0000256" key="2">
    <source>
        <dbReference type="ARBA" id="ARBA00022448"/>
    </source>
</evidence>
<dbReference type="OrthoDB" id="9795928at2"/>
<dbReference type="RefSeq" id="WP_073143193.1">
    <property type="nucleotide sequence ID" value="NZ_FQWQ01000006.1"/>
</dbReference>
<dbReference type="Pfam" id="PF07715">
    <property type="entry name" value="Plug"/>
    <property type="match status" value="1"/>
</dbReference>
<feature type="chain" id="PRO_5013133157" evidence="12">
    <location>
        <begin position="22"/>
        <end position="797"/>
    </location>
</feature>
<dbReference type="PANTHER" id="PTHR30069:SF29">
    <property type="entry name" value="HEMOGLOBIN AND HEMOGLOBIN-HAPTOGLOBIN-BINDING PROTEIN 1-RELATED"/>
    <property type="match status" value="1"/>
</dbReference>
<evidence type="ECO:0000313" key="16">
    <source>
        <dbReference type="Proteomes" id="UP000184212"/>
    </source>
</evidence>
<evidence type="ECO:0000256" key="4">
    <source>
        <dbReference type="ARBA" id="ARBA00022692"/>
    </source>
</evidence>
<dbReference type="InterPro" id="IPR039426">
    <property type="entry name" value="TonB-dep_rcpt-like"/>
</dbReference>
<accession>A0A1M5XL94</accession>
<dbReference type="SUPFAM" id="SSF56935">
    <property type="entry name" value="Porins"/>
    <property type="match status" value="1"/>
</dbReference>
<evidence type="ECO:0000256" key="1">
    <source>
        <dbReference type="ARBA" id="ARBA00004571"/>
    </source>
</evidence>
<dbReference type="PANTHER" id="PTHR30069">
    <property type="entry name" value="TONB-DEPENDENT OUTER MEMBRANE RECEPTOR"/>
    <property type="match status" value="1"/>
</dbReference>
<dbReference type="GO" id="GO:0009279">
    <property type="term" value="C:cell outer membrane"/>
    <property type="evidence" value="ECO:0007669"/>
    <property type="project" value="UniProtKB-SubCell"/>
</dbReference>
<evidence type="ECO:0000256" key="12">
    <source>
        <dbReference type="SAM" id="SignalP"/>
    </source>
</evidence>
<evidence type="ECO:0000256" key="7">
    <source>
        <dbReference type="ARBA" id="ARBA00023136"/>
    </source>
</evidence>